<feature type="domain" description="ABC transporter" evidence="14">
    <location>
        <begin position="341"/>
        <end position="575"/>
    </location>
</feature>
<reference evidence="16 17" key="1">
    <citation type="submission" date="2018-10" db="EMBL/GenBank/DDBJ databases">
        <title>Comparative functional genomics of the obligate endosymbiont Buchnera aphidicola.</title>
        <authorList>
            <person name="Chong R.A."/>
        </authorList>
    </citation>
    <scope>NUCLEOTIDE SEQUENCE [LARGE SCALE GENOMIC DNA]</scope>
    <source>
        <strain evidence="16 17">Ssp</strain>
    </source>
</reference>
<feature type="transmembrane region" description="Helical" evidence="13">
    <location>
        <begin position="145"/>
        <end position="163"/>
    </location>
</feature>
<dbReference type="Proteomes" id="UP000298636">
    <property type="component" value="Chromosome"/>
</dbReference>
<keyword evidence="9 13" id="KW-1133">Transmembrane helix</keyword>
<dbReference type="SMART" id="SM00382">
    <property type="entry name" value="AAA"/>
    <property type="match status" value="1"/>
</dbReference>
<dbReference type="Pfam" id="PF00005">
    <property type="entry name" value="ABC_tran"/>
    <property type="match status" value="1"/>
</dbReference>
<dbReference type="InterPro" id="IPR039421">
    <property type="entry name" value="Type_1_exporter"/>
</dbReference>
<evidence type="ECO:0000256" key="3">
    <source>
        <dbReference type="ARBA" id="ARBA00012191"/>
    </source>
</evidence>
<evidence type="ECO:0000256" key="12">
    <source>
        <dbReference type="ARBA" id="ARBA00040960"/>
    </source>
</evidence>
<dbReference type="Gene3D" id="3.40.50.300">
    <property type="entry name" value="P-loop containing nucleotide triphosphate hydrolases"/>
    <property type="match status" value="1"/>
</dbReference>
<keyword evidence="10 13" id="KW-0472">Membrane</keyword>
<dbReference type="InterPro" id="IPR011527">
    <property type="entry name" value="ABC1_TM_dom"/>
</dbReference>
<dbReference type="PROSITE" id="PS00211">
    <property type="entry name" value="ABC_TRANSPORTER_1"/>
    <property type="match status" value="1"/>
</dbReference>
<proteinExistence type="inferred from homology"/>
<evidence type="ECO:0000259" key="14">
    <source>
        <dbReference type="PROSITE" id="PS50893"/>
    </source>
</evidence>
<dbReference type="PROSITE" id="PS50929">
    <property type="entry name" value="ABC_TM1F"/>
    <property type="match status" value="1"/>
</dbReference>
<dbReference type="AlphaFoldDB" id="A0A4D6YKF8"/>
<name>A0A4D6YKF8_9GAMM</name>
<keyword evidence="7" id="KW-0547">Nucleotide-binding</keyword>
<evidence type="ECO:0000256" key="8">
    <source>
        <dbReference type="ARBA" id="ARBA00022840"/>
    </source>
</evidence>
<evidence type="ECO:0000256" key="4">
    <source>
        <dbReference type="ARBA" id="ARBA00022448"/>
    </source>
</evidence>
<dbReference type="InterPro" id="IPR003439">
    <property type="entry name" value="ABC_transporter-like_ATP-bd"/>
</dbReference>
<protein>
    <recommendedName>
        <fullName evidence="12">Multidrug resistance-like ATP-binding protein MdlB</fullName>
        <ecNumber evidence="3">7.6.2.2</ecNumber>
    </recommendedName>
</protein>
<dbReference type="EC" id="7.6.2.2" evidence="3"/>
<feature type="domain" description="ABC transmembrane type-1" evidence="15">
    <location>
        <begin position="26"/>
        <end position="310"/>
    </location>
</feature>
<comment type="catalytic activity">
    <reaction evidence="11">
        <text>ATP + H2O + xenobioticSide 1 = ADP + phosphate + xenobioticSide 2.</text>
        <dbReference type="EC" id="7.6.2.2"/>
    </reaction>
</comment>
<dbReference type="InterPro" id="IPR027417">
    <property type="entry name" value="P-loop_NTPase"/>
</dbReference>
<dbReference type="Pfam" id="PF00664">
    <property type="entry name" value="ABC_membrane"/>
    <property type="match status" value="1"/>
</dbReference>
<dbReference type="SUPFAM" id="SSF90123">
    <property type="entry name" value="ABC transporter transmembrane region"/>
    <property type="match status" value="1"/>
</dbReference>
<dbReference type="SUPFAM" id="SSF52540">
    <property type="entry name" value="P-loop containing nucleoside triphosphate hydrolases"/>
    <property type="match status" value="1"/>
</dbReference>
<evidence type="ECO:0000256" key="1">
    <source>
        <dbReference type="ARBA" id="ARBA00004651"/>
    </source>
</evidence>
<dbReference type="PANTHER" id="PTHR43394">
    <property type="entry name" value="ATP-DEPENDENT PERMEASE MDL1, MITOCHONDRIAL"/>
    <property type="match status" value="1"/>
</dbReference>
<dbReference type="GO" id="GO:0005886">
    <property type="term" value="C:plasma membrane"/>
    <property type="evidence" value="ECO:0007669"/>
    <property type="project" value="UniProtKB-SubCell"/>
</dbReference>
<dbReference type="RefSeq" id="WP_158351978.1">
    <property type="nucleotide sequence ID" value="NZ_CP032998.1"/>
</dbReference>
<keyword evidence="8 16" id="KW-0067">ATP-binding</keyword>
<dbReference type="EMBL" id="CP032998">
    <property type="protein sequence ID" value="QCI26454.1"/>
    <property type="molecule type" value="Genomic_DNA"/>
</dbReference>
<accession>A0A4D6YKF8</accession>
<dbReference type="GO" id="GO:0005737">
    <property type="term" value="C:cytoplasm"/>
    <property type="evidence" value="ECO:0007669"/>
    <property type="project" value="UniProtKB-ARBA"/>
</dbReference>
<keyword evidence="6 13" id="KW-0812">Transmembrane</keyword>
<evidence type="ECO:0000256" key="9">
    <source>
        <dbReference type="ARBA" id="ARBA00022989"/>
    </source>
</evidence>
<dbReference type="InterPro" id="IPR017871">
    <property type="entry name" value="ABC_transporter-like_CS"/>
</dbReference>
<sequence>MANFFKGWPILKRLLTYGIRWKKLFLLAFFFLLIASISEILGPVLISYFLNNILTQHNLNKKIILIIFTTFIILQNISIILNYFQMLIFNRIAIKIVEKIRSEVMESALLQPLQNFHAQPIGKITSKITNDTEAIKELYDTVLNTIFRSLSLIFIMSITMLIMQWKMALVSMTLFPLVIIVICIYQYYSTPILRTIRSYLAKINNEFNEIINGMLIIQQFVQQSRFKKSIENTSKLNYNEKMKILKIDGLLLRPLLNLFSSIVLCELITLFSLSPVGAFTVGILYAFISYLNRLNEPLISITTQQSILQQSLVAGERIFKLIDSKKQQYGYDLKPLKTGNIQISNLNFSYQKKSPIILKNINLNIPSKSFTALIGHTGSGKSTLANLIMGYYPKYQGSIIIDQRPLKQLSYHALRNGIYMVQQEPTIFTGTILSNITLGKKISEKKVWTILKKTKLHSFFKSMSDGLNTTLLQSSHHLSSGQKQLISIARILILNPKILILDEATSNIDPETEQSIQNILLSIKKYSTLIIIAHRLSTIINADNIVVLQQGKIIEQGNHKKLIQKKGIYYDMYHS</sequence>
<dbReference type="NCBIfam" id="NF008056">
    <property type="entry name" value="PRK10790.1"/>
    <property type="match status" value="1"/>
</dbReference>
<feature type="transmembrane region" description="Helical" evidence="13">
    <location>
        <begin position="169"/>
        <end position="188"/>
    </location>
</feature>
<dbReference type="GO" id="GO:0015421">
    <property type="term" value="F:ABC-type oligopeptide transporter activity"/>
    <property type="evidence" value="ECO:0007669"/>
    <property type="project" value="TreeGrafter"/>
</dbReference>
<comment type="subcellular location">
    <subcellularLocation>
        <location evidence="1">Cell membrane</location>
        <topology evidence="1">Multi-pass membrane protein</topology>
    </subcellularLocation>
</comment>
<evidence type="ECO:0000256" key="11">
    <source>
        <dbReference type="ARBA" id="ARBA00034018"/>
    </source>
</evidence>
<dbReference type="InterPro" id="IPR003593">
    <property type="entry name" value="AAA+_ATPase"/>
</dbReference>
<evidence type="ECO:0000256" key="7">
    <source>
        <dbReference type="ARBA" id="ARBA00022741"/>
    </source>
</evidence>
<evidence type="ECO:0000256" key="2">
    <source>
        <dbReference type="ARBA" id="ARBA00006526"/>
    </source>
</evidence>
<feature type="transmembrane region" description="Helical" evidence="13">
    <location>
        <begin position="255"/>
        <end position="288"/>
    </location>
</feature>
<dbReference type="InterPro" id="IPR036640">
    <property type="entry name" value="ABC1_TM_sf"/>
</dbReference>
<organism evidence="16 17">
    <name type="scientific">Buchnera aphidicola</name>
    <name type="common">Stegophylla sp.</name>
    <dbReference type="NCBI Taxonomy" id="2315800"/>
    <lineage>
        <taxon>Bacteria</taxon>
        <taxon>Pseudomonadati</taxon>
        <taxon>Pseudomonadota</taxon>
        <taxon>Gammaproteobacteria</taxon>
        <taxon>Enterobacterales</taxon>
        <taxon>Erwiniaceae</taxon>
        <taxon>Buchnera</taxon>
    </lineage>
</organism>
<evidence type="ECO:0000256" key="10">
    <source>
        <dbReference type="ARBA" id="ARBA00023136"/>
    </source>
</evidence>
<evidence type="ECO:0000256" key="6">
    <source>
        <dbReference type="ARBA" id="ARBA00022692"/>
    </source>
</evidence>
<comment type="similarity">
    <text evidence="2">Belongs to the ABC transporter superfamily. Drug exporter-2 (TC 3.A.1.117) family.</text>
</comment>
<dbReference type="CDD" id="cd18544">
    <property type="entry name" value="ABC_6TM_TmrA_like"/>
    <property type="match status" value="1"/>
</dbReference>
<gene>
    <name evidence="16" type="ORF">D9V79_01460</name>
</gene>
<evidence type="ECO:0000313" key="17">
    <source>
        <dbReference type="Proteomes" id="UP000298636"/>
    </source>
</evidence>
<dbReference type="GO" id="GO:0016887">
    <property type="term" value="F:ATP hydrolysis activity"/>
    <property type="evidence" value="ECO:0007669"/>
    <property type="project" value="InterPro"/>
</dbReference>
<dbReference type="PANTHER" id="PTHR43394:SF1">
    <property type="entry name" value="ATP-BINDING CASSETTE SUB-FAMILY B MEMBER 10, MITOCHONDRIAL"/>
    <property type="match status" value="1"/>
</dbReference>
<dbReference type="OrthoDB" id="9806127at2"/>
<dbReference type="GO" id="GO:0005524">
    <property type="term" value="F:ATP binding"/>
    <property type="evidence" value="ECO:0007669"/>
    <property type="project" value="UniProtKB-KW"/>
</dbReference>
<evidence type="ECO:0000313" key="16">
    <source>
        <dbReference type="EMBL" id="QCI26454.1"/>
    </source>
</evidence>
<dbReference type="PROSITE" id="PS50893">
    <property type="entry name" value="ABC_TRANSPORTER_2"/>
    <property type="match status" value="1"/>
</dbReference>
<keyword evidence="17" id="KW-1185">Reference proteome</keyword>
<evidence type="ECO:0000256" key="13">
    <source>
        <dbReference type="SAM" id="Phobius"/>
    </source>
</evidence>
<evidence type="ECO:0000259" key="15">
    <source>
        <dbReference type="PROSITE" id="PS50929"/>
    </source>
</evidence>
<keyword evidence="4" id="KW-0813">Transport</keyword>
<feature type="transmembrane region" description="Helical" evidence="13">
    <location>
        <begin position="24"/>
        <end position="51"/>
    </location>
</feature>
<dbReference type="FunFam" id="3.40.50.300:FF:000604">
    <property type="entry name" value="ABC transporter B family member 28"/>
    <property type="match status" value="1"/>
</dbReference>
<keyword evidence="5" id="KW-1003">Cell membrane</keyword>
<evidence type="ECO:0000256" key="5">
    <source>
        <dbReference type="ARBA" id="ARBA00022475"/>
    </source>
</evidence>
<dbReference type="Gene3D" id="1.20.1560.10">
    <property type="entry name" value="ABC transporter type 1, transmembrane domain"/>
    <property type="match status" value="1"/>
</dbReference>
<dbReference type="GO" id="GO:0008559">
    <property type="term" value="F:ABC-type xenobiotic transporter activity"/>
    <property type="evidence" value="ECO:0007669"/>
    <property type="project" value="UniProtKB-EC"/>
</dbReference>
<feature type="transmembrane region" description="Helical" evidence="13">
    <location>
        <begin position="63"/>
        <end position="84"/>
    </location>
</feature>